<dbReference type="PANTHER" id="PTHR11986">
    <property type="entry name" value="AMINOTRANSFERASE CLASS III"/>
    <property type="match status" value="1"/>
</dbReference>
<keyword evidence="3 4" id="KW-0663">Pyridoxal phosphate</keyword>
<sequence length="440" mass="44334">MTAPQALTDAAREVELAAYADDQNAVAGVEHLRFFPLVVASGHGCTLVTPAGRELLDFSASWTASAFGHGNPGIADAVHAAALRGAGASVLSSAVTETTRLAQRLVDLVPVRLAERAYLGLGGTDANTVAIAAARSATGRAGILSFSGSYHGGHGPSAAVSGMGVEPGASAHGHVLEYPVDAAGLERVAEELEAALAPRETAAVIVEAVQCDGGVRVPHADFLPTLRRACEDTGTLLIVDEVKAGLGRTGRLFAFEASGIEPDLVTLGKSLGGGLPLSAVVGPASALGSPRASALLTTAGSPVPVAAAHAVLDLLADGTLARNAAGLEAPARQRLAEARAAGRPGAAAITEVRGRGLLLGVEFGDAGGSTGAELAALTVYRAWELGCVLYVVRDNVLEITPPLGITAAEFEAGLDVILRAADDAVAGDVPRSILTEFGGW</sequence>
<evidence type="ECO:0000256" key="1">
    <source>
        <dbReference type="ARBA" id="ARBA00001933"/>
    </source>
</evidence>
<dbReference type="PROSITE" id="PS00600">
    <property type="entry name" value="AA_TRANSFER_CLASS_3"/>
    <property type="match status" value="1"/>
</dbReference>
<organism evidence="5">
    <name type="scientific">Gulosibacter sediminis</name>
    <dbReference type="NCBI Taxonomy" id="1729695"/>
    <lineage>
        <taxon>Bacteria</taxon>
        <taxon>Bacillati</taxon>
        <taxon>Actinomycetota</taxon>
        <taxon>Actinomycetes</taxon>
        <taxon>Micrococcales</taxon>
        <taxon>Microbacteriaceae</taxon>
        <taxon>Gulosibacter</taxon>
    </lineage>
</organism>
<dbReference type="InterPro" id="IPR015421">
    <property type="entry name" value="PyrdxlP-dep_Trfase_major"/>
</dbReference>
<dbReference type="Gene3D" id="3.90.1150.10">
    <property type="entry name" value="Aspartate Aminotransferase, domain 1"/>
    <property type="match status" value="1"/>
</dbReference>
<dbReference type="Pfam" id="PF00202">
    <property type="entry name" value="Aminotran_3"/>
    <property type="match status" value="1"/>
</dbReference>
<evidence type="ECO:0000256" key="4">
    <source>
        <dbReference type="RuleBase" id="RU003560"/>
    </source>
</evidence>
<comment type="cofactor">
    <cofactor evidence="1">
        <name>pyridoxal 5'-phosphate</name>
        <dbReference type="ChEBI" id="CHEBI:597326"/>
    </cofactor>
</comment>
<dbReference type="InterPro" id="IPR050103">
    <property type="entry name" value="Class-III_PLP-dep_AT"/>
</dbReference>
<keyword evidence="5" id="KW-0032">Aminotransferase</keyword>
<dbReference type="InterPro" id="IPR015424">
    <property type="entry name" value="PyrdxlP-dep_Trfase"/>
</dbReference>
<dbReference type="CDD" id="cd00610">
    <property type="entry name" value="OAT_like"/>
    <property type="match status" value="1"/>
</dbReference>
<dbReference type="InterPro" id="IPR015422">
    <property type="entry name" value="PyrdxlP-dep_Trfase_small"/>
</dbReference>
<keyword evidence="5" id="KW-0808">Transferase</keyword>
<dbReference type="GO" id="GO:0008483">
    <property type="term" value="F:transaminase activity"/>
    <property type="evidence" value="ECO:0007669"/>
    <property type="project" value="UniProtKB-KW"/>
</dbReference>
<proteinExistence type="inferred from homology"/>
<protein>
    <submittedName>
        <fullName evidence="5">Aminotransferase class III-fold pyridoxal phosphate-dependent enzyme</fullName>
    </submittedName>
</protein>
<accession>A0ABY4MXN4</accession>
<dbReference type="InterPro" id="IPR005814">
    <property type="entry name" value="Aminotrans_3"/>
</dbReference>
<evidence type="ECO:0000313" key="5">
    <source>
        <dbReference type="EMBL" id="UQN15198.1"/>
    </source>
</evidence>
<dbReference type="SUPFAM" id="SSF53383">
    <property type="entry name" value="PLP-dependent transferases"/>
    <property type="match status" value="1"/>
</dbReference>
<dbReference type="EMBL" id="CP097160">
    <property type="protein sequence ID" value="UQN15198.1"/>
    <property type="molecule type" value="Genomic_DNA"/>
</dbReference>
<reference evidence="5" key="1">
    <citation type="submission" date="2022-05" db="EMBL/GenBank/DDBJ databases">
        <title>Complete genome sequence of toluene-degrading Gulosibacter sediminis strain ACHW.36C.</title>
        <authorList>
            <person name="Wai A.C."/>
            <person name="Lai G.K."/>
            <person name="Griffin S.D."/>
            <person name="Leung F.C."/>
        </authorList>
    </citation>
    <scope>NUCLEOTIDE SEQUENCE [LARGE SCALE GENOMIC DNA]</scope>
    <source>
        <strain evidence="5">ACHW.36C</strain>
    </source>
</reference>
<name>A0ABY4MXN4_9MICO</name>
<comment type="similarity">
    <text evidence="2 4">Belongs to the class-III pyridoxal-phosphate-dependent aminotransferase family.</text>
</comment>
<evidence type="ECO:0000256" key="3">
    <source>
        <dbReference type="ARBA" id="ARBA00022898"/>
    </source>
</evidence>
<dbReference type="InterPro" id="IPR049704">
    <property type="entry name" value="Aminotrans_3_PPA_site"/>
</dbReference>
<evidence type="ECO:0000256" key="2">
    <source>
        <dbReference type="ARBA" id="ARBA00008954"/>
    </source>
</evidence>
<dbReference type="PANTHER" id="PTHR11986:SF58">
    <property type="entry name" value="LEUCINE_METHIONINE RACEMASE"/>
    <property type="match status" value="1"/>
</dbReference>
<dbReference type="Gene3D" id="3.40.640.10">
    <property type="entry name" value="Type I PLP-dependent aspartate aminotransferase-like (Major domain)"/>
    <property type="match status" value="1"/>
</dbReference>
<gene>
    <name evidence="5" type="ORF">M3M28_01635</name>
</gene>